<dbReference type="Pfam" id="PF00989">
    <property type="entry name" value="PAS"/>
    <property type="match status" value="1"/>
</dbReference>
<dbReference type="SUPFAM" id="SSF55785">
    <property type="entry name" value="PYP-like sensor domain (PAS domain)"/>
    <property type="match status" value="1"/>
</dbReference>
<reference evidence="4" key="1">
    <citation type="journal article" date="2019" name="Int. J. Syst. Evol. Microbiol.">
        <title>The Global Catalogue of Microorganisms (GCM) 10K type strain sequencing project: providing services to taxonomists for standard genome sequencing and annotation.</title>
        <authorList>
            <consortium name="The Broad Institute Genomics Platform"/>
            <consortium name="The Broad Institute Genome Sequencing Center for Infectious Disease"/>
            <person name="Wu L."/>
            <person name="Ma J."/>
        </authorList>
    </citation>
    <scope>NUCLEOTIDE SEQUENCE [LARGE SCALE GENOMIC DNA]</scope>
    <source>
        <strain evidence="4">JCM 17688</strain>
    </source>
</reference>
<keyword evidence="4" id="KW-1185">Reference proteome</keyword>
<protein>
    <recommendedName>
        <fullName evidence="5">PAS domain S-box-containing protein/diguanylate cyclase (GGDEF) domain-containing protein</fullName>
    </recommendedName>
</protein>
<dbReference type="InterPro" id="IPR013767">
    <property type="entry name" value="PAS_fold"/>
</dbReference>
<dbReference type="RefSeq" id="WP_345001249.1">
    <property type="nucleotide sequence ID" value="NZ_BAABFR010000145.1"/>
</dbReference>
<dbReference type="PROSITE" id="PS50887">
    <property type="entry name" value="GGDEF"/>
    <property type="match status" value="1"/>
</dbReference>
<dbReference type="EMBL" id="BAABFR010000145">
    <property type="protein sequence ID" value="GAA4405843.1"/>
    <property type="molecule type" value="Genomic_DNA"/>
</dbReference>
<dbReference type="Pfam" id="PF00990">
    <property type="entry name" value="GGDEF"/>
    <property type="match status" value="1"/>
</dbReference>
<dbReference type="NCBIfam" id="TIGR00229">
    <property type="entry name" value="sensory_box"/>
    <property type="match status" value="1"/>
</dbReference>
<comment type="caution">
    <text evidence="3">The sequence shown here is derived from an EMBL/GenBank/DDBJ whole genome shotgun (WGS) entry which is preliminary data.</text>
</comment>
<evidence type="ECO:0000259" key="2">
    <source>
        <dbReference type="PROSITE" id="PS50887"/>
    </source>
</evidence>
<dbReference type="Proteomes" id="UP001500635">
    <property type="component" value="Unassembled WGS sequence"/>
</dbReference>
<dbReference type="InterPro" id="IPR043128">
    <property type="entry name" value="Rev_trsase/Diguanyl_cyclase"/>
</dbReference>
<dbReference type="SMART" id="SM00091">
    <property type="entry name" value="PAS"/>
    <property type="match status" value="1"/>
</dbReference>
<dbReference type="PANTHER" id="PTHR44757">
    <property type="entry name" value="DIGUANYLATE CYCLASE DGCP"/>
    <property type="match status" value="1"/>
</dbReference>
<gene>
    <name evidence="3" type="ORF">GCM10023147_49180</name>
</gene>
<dbReference type="PANTHER" id="PTHR44757:SF2">
    <property type="entry name" value="BIOFILM ARCHITECTURE MAINTENANCE PROTEIN MBAA"/>
    <property type="match status" value="1"/>
</dbReference>
<dbReference type="InterPro" id="IPR029787">
    <property type="entry name" value="Nucleotide_cyclase"/>
</dbReference>
<dbReference type="CDD" id="cd01949">
    <property type="entry name" value="GGDEF"/>
    <property type="match status" value="1"/>
</dbReference>
<dbReference type="CDD" id="cd00130">
    <property type="entry name" value="PAS"/>
    <property type="match status" value="1"/>
</dbReference>
<dbReference type="InterPro" id="IPR035965">
    <property type="entry name" value="PAS-like_dom_sf"/>
</dbReference>
<dbReference type="SUPFAM" id="SSF55073">
    <property type="entry name" value="Nucleotide cyclase"/>
    <property type="match status" value="1"/>
</dbReference>
<evidence type="ECO:0000313" key="4">
    <source>
        <dbReference type="Proteomes" id="UP001500635"/>
    </source>
</evidence>
<dbReference type="InterPro" id="IPR000160">
    <property type="entry name" value="GGDEF_dom"/>
</dbReference>
<evidence type="ECO:0008006" key="5">
    <source>
        <dbReference type="Google" id="ProtNLM"/>
    </source>
</evidence>
<proteinExistence type="predicted"/>
<organism evidence="3 4">
    <name type="scientific">Tsukamurella soli</name>
    <dbReference type="NCBI Taxonomy" id="644556"/>
    <lineage>
        <taxon>Bacteria</taxon>
        <taxon>Bacillati</taxon>
        <taxon>Actinomycetota</taxon>
        <taxon>Actinomycetes</taxon>
        <taxon>Mycobacteriales</taxon>
        <taxon>Tsukamurellaceae</taxon>
        <taxon>Tsukamurella</taxon>
    </lineage>
</organism>
<dbReference type="InterPro" id="IPR000014">
    <property type="entry name" value="PAS"/>
</dbReference>
<feature type="domain" description="PAS" evidence="1">
    <location>
        <begin position="29"/>
        <end position="85"/>
    </location>
</feature>
<dbReference type="SMART" id="SM00267">
    <property type="entry name" value="GGDEF"/>
    <property type="match status" value="1"/>
</dbReference>
<evidence type="ECO:0000259" key="1">
    <source>
        <dbReference type="PROSITE" id="PS50112"/>
    </source>
</evidence>
<dbReference type="PROSITE" id="PS50112">
    <property type="entry name" value="PAS"/>
    <property type="match status" value="1"/>
</dbReference>
<name>A0ABP8KFA3_9ACTN</name>
<dbReference type="Gene3D" id="3.30.450.20">
    <property type="entry name" value="PAS domain"/>
    <property type="match status" value="1"/>
</dbReference>
<dbReference type="InterPro" id="IPR052155">
    <property type="entry name" value="Biofilm_reg_signaling"/>
</dbReference>
<evidence type="ECO:0000313" key="3">
    <source>
        <dbReference type="EMBL" id="GAA4405843.1"/>
    </source>
</evidence>
<sequence length="310" mass="33351">MICILAEETRVHLDQQPAPAPAPSADRLPAEVYLSLFDNSRTAMVIHDQPGRLVAANRAYADLLGYPLGELIGLTSSDVLHPEDHAHRDAEAAQEFSGHRTGAVIHRRHIRKDGSVIRLRVRKSAIHTDRGLLVLVIVDGWDAVGELEHQARHDELTGLLNRRGFRERLAVVNPIRSVRLAMIDVDGLKQVNDRYGHAAGDRLLCAVGEALLAAAPPGAVVGRWAGDEFVVCAAEPAAPADAGTLASLLRDGVGRARIAAEGRTLVPRVSVGTTTFRPASEALDAALLRADDVMYQHKAGRAPLVDRISG</sequence>
<feature type="domain" description="GGDEF" evidence="2">
    <location>
        <begin position="176"/>
        <end position="310"/>
    </location>
</feature>
<accession>A0ABP8KFA3</accession>
<dbReference type="NCBIfam" id="TIGR00254">
    <property type="entry name" value="GGDEF"/>
    <property type="match status" value="1"/>
</dbReference>
<dbReference type="Gene3D" id="3.30.70.270">
    <property type="match status" value="1"/>
</dbReference>